<feature type="transmembrane region" description="Helical" evidence="16">
    <location>
        <begin position="198"/>
        <end position="225"/>
    </location>
</feature>
<keyword evidence="7 15" id="KW-0547">Nucleotide-binding</keyword>
<feature type="domain" description="EGF-like" evidence="19">
    <location>
        <begin position="841"/>
        <end position="882"/>
    </location>
</feature>
<dbReference type="GO" id="GO:0050793">
    <property type="term" value="P:regulation of developmental process"/>
    <property type="evidence" value="ECO:0007669"/>
    <property type="project" value="UniProtKB-ARBA"/>
</dbReference>
<evidence type="ECO:0000256" key="4">
    <source>
        <dbReference type="ARBA" id="ARBA00022679"/>
    </source>
</evidence>
<evidence type="ECO:0000313" key="20">
    <source>
        <dbReference type="EMBL" id="CAI8057358.1"/>
    </source>
</evidence>
<feature type="domain" description="EGF-like" evidence="19">
    <location>
        <begin position="924"/>
        <end position="964"/>
    </location>
</feature>
<evidence type="ECO:0000256" key="14">
    <source>
        <dbReference type="PROSITE-ProRule" id="PRU00076"/>
    </source>
</evidence>
<sequence length="1109" mass="121733">MTAILLPILLMLATSTRAAATCSAGTTATAAGERRDLLNGWVHINKNEVATCNGTVYGWSYCLDPVDNRQAQEIQIAMYRLQPNGTYSLVEGSYHELKIDEQTDSFTCENITLQASERFTVRQGDVVGFCEESDTVWYYIKDGSLLLRWNARGCSQLSSSRGQISELRNSELLLSALIEEESTEVGDESGSSGLGGGAVAGIVIAVLTVLSAMAVGAVVGVFVYYKRKQDNQKQGKSYGCVFTCVQVEPHSPDSIQDYYSSILNKAVEENIYESLAPYQVPAEKEDDLYHQIQSYHIKTIPRNDIKMVSHLGTGEFGTVSKGQWTSEGRVMEVAVKTLTDSANTVKFLQEAAIMAQFRHPNVTALRGVVSQGTPKMMVLELMHKGDLHHFLNALSSEANGLAKLLLNFSKHVALGLHYLSSIGFVHRDLAARNILVSKNNILKLLRIDFQIADFGMSRDVSDDDIYVSHGGMIPVRWTALEALQHKRYSTASDVWSYGCVLYEIWSLGHKPFESSQLKGIMKLLKSGYRLPPPPGCPKTVYRLMIECWHPDSSSRPQPRDVLKGLLGNVEQVLAVPPEDVPADSQAAVLGAPLDRASHLYQDLQNTYISRTISPVVSQTCPSYTAGYTETQAIQPSSNGRLYVNELPSSLRAQCSGTVYRWYYCYYPVQRQNDLEVAFGAFRATTDDDGDVDRYYLRTGSYYFLHLDARENSFTCGSVDLDEQDYFQIYENDRVGACMRNGNNEFLDILAESAPNNYRVGRWGSSSGSCQESDMSQSTEEPDTDRQFILHLYVDINIDECALGVDNCHDTLAYCTDVVGGEESFNCACIAGYTGDGVTCNSIDECLLRLDACVKNANCLDTEGSYECICSSGYSGDGLVNCENVNECTEDTHMCDDVAMCSDTVGSYICTCITGYTGTGFTCNDVNECGIGTAICSENADCTNTDGSYTCLCLPGLTGDGEVCVDVDECLDSKVCHSDASCNNVYRGYTCQCNAGYSGDGINCFDINECMGENPCHPNAECNNTAGNYTCQCASGFFGDGTTCEAVEEESEESQSQFSVVAIVLSVLGCLLLLTLIIILVFYVIVRITKLLPVYWKRNMRSGIGKLCVV</sequence>
<comment type="catalytic activity">
    <reaction evidence="13">
        <text>L-tyrosyl-[protein] + ATP = O-phospho-L-tyrosyl-[protein] + ADP + H(+)</text>
        <dbReference type="Rhea" id="RHEA:10596"/>
        <dbReference type="Rhea" id="RHEA-COMP:10136"/>
        <dbReference type="Rhea" id="RHEA-COMP:20101"/>
        <dbReference type="ChEBI" id="CHEBI:15378"/>
        <dbReference type="ChEBI" id="CHEBI:30616"/>
        <dbReference type="ChEBI" id="CHEBI:46858"/>
        <dbReference type="ChEBI" id="CHEBI:61978"/>
        <dbReference type="ChEBI" id="CHEBI:456216"/>
        <dbReference type="EC" id="2.7.10.1"/>
    </reaction>
</comment>
<name>A0AA35TZH6_GEOBA</name>
<keyword evidence="16" id="KW-1133">Transmembrane helix</keyword>
<feature type="binding site" evidence="15">
    <location>
        <position position="336"/>
    </location>
    <ligand>
        <name>ATP</name>
        <dbReference type="ChEBI" id="CHEBI:30616"/>
    </ligand>
</feature>
<dbReference type="InterPro" id="IPR000719">
    <property type="entry name" value="Prot_kinase_dom"/>
</dbReference>
<dbReference type="GO" id="GO:0043235">
    <property type="term" value="C:receptor complex"/>
    <property type="evidence" value="ECO:0007669"/>
    <property type="project" value="TreeGrafter"/>
</dbReference>
<dbReference type="GO" id="GO:0012505">
    <property type="term" value="C:endomembrane system"/>
    <property type="evidence" value="ECO:0007669"/>
    <property type="project" value="UniProtKB-SubCell"/>
</dbReference>
<keyword evidence="16" id="KW-0812">Transmembrane</keyword>
<keyword evidence="9 15" id="KW-0067">ATP-binding</keyword>
<evidence type="ECO:0000256" key="8">
    <source>
        <dbReference type="ARBA" id="ARBA00022777"/>
    </source>
</evidence>
<dbReference type="SMART" id="SM00219">
    <property type="entry name" value="TyrKc"/>
    <property type="match status" value="1"/>
</dbReference>
<dbReference type="Proteomes" id="UP001174909">
    <property type="component" value="Unassembled WGS sequence"/>
</dbReference>
<keyword evidence="8" id="KW-0418">Kinase</keyword>
<dbReference type="InterPro" id="IPR008266">
    <property type="entry name" value="Tyr_kinase_AS"/>
</dbReference>
<dbReference type="Gene3D" id="2.40.155.10">
    <property type="entry name" value="Green fluorescent protein"/>
    <property type="match status" value="1"/>
</dbReference>
<dbReference type="PANTHER" id="PTHR24416">
    <property type="entry name" value="TYROSINE-PROTEIN KINASE RECEPTOR"/>
    <property type="match status" value="1"/>
</dbReference>
<evidence type="ECO:0000256" key="10">
    <source>
        <dbReference type="ARBA" id="ARBA00023136"/>
    </source>
</evidence>
<feature type="signal peptide" evidence="17">
    <location>
        <begin position="1"/>
        <end position="18"/>
    </location>
</feature>
<dbReference type="PROSITE" id="PS00107">
    <property type="entry name" value="PROTEIN_KINASE_ATP"/>
    <property type="match status" value="1"/>
</dbReference>
<dbReference type="InterPro" id="IPR017441">
    <property type="entry name" value="Protein_kinase_ATP_BS"/>
</dbReference>
<evidence type="ECO:0000256" key="11">
    <source>
        <dbReference type="ARBA" id="ARBA00023137"/>
    </source>
</evidence>
<dbReference type="SUPFAM" id="SSF56112">
    <property type="entry name" value="Protein kinase-like (PK-like)"/>
    <property type="match status" value="1"/>
</dbReference>
<keyword evidence="21" id="KW-1185">Reference proteome</keyword>
<dbReference type="SMART" id="SM00179">
    <property type="entry name" value="EGF_CA"/>
    <property type="match status" value="6"/>
</dbReference>
<dbReference type="CDD" id="cd00192">
    <property type="entry name" value="PTKc"/>
    <property type="match status" value="1"/>
</dbReference>
<dbReference type="InterPro" id="IPR020635">
    <property type="entry name" value="Tyr_kinase_cat_dom"/>
</dbReference>
<keyword evidence="3 14" id="KW-0245">EGF-like domain</keyword>
<dbReference type="FunFam" id="2.10.25.10:FF:000038">
    <property type="entry name" value="Fibrillin 2"/>
    <property type="match status" value="5"/>
</dbReference>
<dbReference type="GO" id="GO:0007169">
    <property type="term" value="P:cell surface receptor protein tyrosine kinase signaling pathway"/>
    <property type="evidence" value="ECO:0007669"/>
    <property type="project" value="TreeGrafter"/>
</dbReference>
<dbReference type="Pfam" id="PF07714">
    <property type="entry name" value="PK_Tyr_Ser-Thr"/>
    <property type="match status" value="1"/>
</dbReference>
<comment type="caution">
    <text evidence="14">Lacks conserved residue(s) required for the propagation of feature annotation.</text>
</comment>
<feature type="chain" id="PRO_5041257558" evidence="17">
    <location>
        <begin position="19"/>
        <end position="1109"/>
    </location>
</feature>
<dbReference type="PROSITE" id="PS01187">
    <property type="entry name" value="EGF_CA"/>
    <property type="match status" value="3"/>
</dbReference>
<dbReference type="PROSITE" id="PS00109">
    <property type="entry name" value="PROTEIN_KINASE_TYR"/>
    <property type="match status" value="1"/>
</dbReference>
<evidence type="ECO:0000256" key="12">
    <source>
        <dbReference type="ARBA" id="ARBA00023157"/>
    </source>
</evidence>
<dbReference type="CDD" id="cd00054">
    <property type="entry name" value="EGF_CA"/>
    <property type="match status" value="5"/>
</dbReference>
<dbReference type="GO" id="GO:0005886">
    <property type="term" value="C:plasma membrane"/>
    <property type="evidence" value="ECO:0007669"/>
    <property type="project" value="TreeGrafter"/>
</dbReference>
<keyword evidence="4" id="KW-0808">Transferase</keyword>
<evidence type="ECO:0000256" key="3">
    <source>
        <dbReference type="ARBA" id="ARBA00022536"/>
    </source>
</evidence>
<dbReference type="GO" id="GO:0005524">
    <property type="term" value="F:ATP binding"/>
    <property type="evidence" value="ECO:0007669"/>
    <property type="project" value="UniProtKB-UniRule"/>
</dbReference>
<dbReference type="PROSITE" id="PS01186">
    <property type="entry name" value="EGF_2"/>
    <property type="match status" value="5"/>
</dbReference>
<evidence type="ECO:0000256" key="17">
    <source>
        <dbReference type="SAM" id="SignalP"/>
    </source>
</evidence>
<keyword evidence="10 16" id="KW-0472">Membrane</keyword>
<feature type="domain" description="EGF-like" evidence="19">
    <location>
        <begin position="1005"/>
        <end position="1044"/>
    </location>
</feature>
<evidence type="ECO:0000259" key="19">
    <source>
        <dbReference type="PROSITE" id="PS50026"/>
    </source>
</evidence>
<comment type="caution">
    <text evidence="20">The sequence shown here is derived from an EMBL/GenBank/DDBJ whole genome shotgun (WGS) entry which is preliminary data.</text>
</comment>
<dbReference type="InterPro" id="IPR011009">
    <property type="entry name" value="Kinase-like_dom_sf"/>
</dbReference>
<dbReference type="AlphaFoldDB" id="A0AA35TZH6"/>
<dbReference type="Gene3D" id="2.10.25.10">
    <property type="entry name" value="Laminin"/>
    <property type="match status" value="5"/>
</dbReference>
<dbReference type="InterPro" id="IPR049883">
    <property type="entry name" value="NOTCH1_EGF-like"/>
</dbReference>
<keyword evidence="12" id="KW-1015">Disulfide bond</keyword>
<protein>
    <submittedName>
        <fullName evidence="20">Ephrin type-A receptor 7</fullName>
    </submittedName>
</protein>
<dbReference type="GO" id="GO:0048468">
    <property type="term" value="P:cell development"/>
    <property type="evidence" value="ECO:0007669"/>
    <property type="project" value="UniProtKB-ARBA"/>
</dbReference>
<evidence type="ECO:0000256" key="6">
    <source>
        <dbReference type="ARBA" id="ARBA00022737"/>
    </source>
</evidence>
<evidence type="ECO:0000256" key="2">
    <source>
        <dbReference type="ARBA" id="ARBA00004479"/>
    </source>
</evidence>
<evidence type="ECO:0000256" key="15">
    <source>
        <dbReference type="PROSITE-ProRule" id="PRU10141"/>
    </source>
</evidence>
<feature type="domain" description="EGF-like" evidence="19">
    <location>
        <begin position="965"/>
        <end position="1004"/>
    </location>
</feature>
<dbReference type="PROSITE" id="PS50011">
    <property type="entry name" value="PROTEIN_KINASE_DOM"/>
    <property type="match status" value="1"/>
</dbReference>
<feature type="domain" description="Protein kinase" evidence="18">
    <location>
        <begin position="305"/>
        <end position="573"/>
    </location>
</feature>
<evidence type="ECO:0000313" key="21">
    <source>
        <dbReference type="Proteomes" id="UP001174909"/>
    </source>
</evidence>
<gene>
    <name evidence="20" type="ORF">GBAR_LOCUS31256</name>
</gene>
<evidence type="ECO:0000259" key="18">
    <source>
        <dbReference type="PROSITE" id="PS50011"/>
    </source>
</evidence>
<organism evidence="20 21">
    <name type="scientific">Geodia barretti</name>
    <name type="common">Barrett's horny sponge</name>
    <dbReference type="NCBI Taxonomy" id="519541"/>
    <lineage>
        <taxon>Eukaryota</taxon>
        <taxon>Metazoa</taxon>
        <taxon>Porifera</taxon>
        <taxon>Demospongiae</taxon>
        <taxon>Heteroscleromorpha</taxon>
        <taxon>Tetractinellida</taxon>
        <taxon>Astrophorina</taxon>
        <taxon>Geodiidae</taxon>
        <taxon>Geodia</taxon>
    </lineage>
</organism>
<dbReference type="InterPro" id="IPR000742">
    <property type="entry name" value="EGF"/>
</dbReference>
<feature type="domain" description="EGF-like" evidence="19">
    <location>
        <begin position="883"/>
        <end position="923"/>
    </location>
</feature>
<dbReference type="InterPro" id="IPR001881">
    <property type="entry name" value="EGF-like_Ca-bd_dom"/>
</dbReference>
<dbReference type="SUPFAM" id="SSF57184">
    <property type="entry name" value="Growth factor receptor domain"/>
    <property type="match status" value="2"/>
</dbReference>
<evidence type="ECO:0000256" key="13">
    <source>
        <dbReference type="ARBA" id="ARBA00051243"/>
    </source>
</evidence>
<evidence type="ECO:0000256" key="16">
    <source>
        <dbReference type="SAM" id="Phobius"/>
    </source>
</evidence>
<feature type="transmembrane region" description="Helical" evidence="16">
    <location>
        <begin position="1059"/>
        <end position="1085"/>
    </location>
</feature>
<evidence type="ECO:0000256" key="1">
    <source>
        <dbReference type="ARBA" id="ARBA00004308"/>
    </source>
</evidence>
<dbReference type="SMART" id="SM00181">
    <property type="entry name" value="EGF"/>
    <property type="match status" value="6"/>
</dbReference>
<feature type="domain" description="EGF-like" evidence="19">
    <location>
        <begin position="796"/>
        <end position="840"/>
    </location>
</feature>
<dbReference type="PANTHER" id="PTHR24416:SF539">
    <property type="entry name" value="RECEPTOR PROTEIN-TYROSINE KINASE"/>
    <property type="match status" value="1"/>
</dbReference>
<proteinExistence type="predicted"/>
<dbReference type="InterPro" id="IPR009030">
    <property type="entry name" value="Growth_fac_rcpt_cys_sf"/>
</dbReference>
<keyword evidence="6" id="KW-0677">Repeat</keyword>
<keyword evidence="20" id="KW-0675">Receptor</keyword>
<dbReference type="Pfam" id="PF07645">
    <property type="entry name" value="EGF_CA"/>
    <property type="match status" value="2"/>
</dbReference>
<dbReference type="Pfam" id="PF12947">
    <property type="entry name" value="EGF_3"/>
    <property type="match status" value="4"/>
</dbReference>
<dbReference type="InterPro" id="IPR009017">
    <property type="entry name" value="GFP"/>
</dbReference>
<evidence type="ECO:0000256" key="9">
    <source>
        <dbReference type="ARBA" id="ARBA00022840"/>
    </source>
</evidence>
<dbReference type="InterPro" id="IPR000152">
    <property type="entry name" value="EGF-type_Asp/Asn_hydroxyl_site"/>
</dbReference>
<dbReference type="InterPro" id="IPR001245">
    <property type="entry name" value="Ser-Thr/Tyr_kinase_cat_dom"/>
</dbReference>
<dbReference type="EMBL" id="CASHTH010004440">
    <property type="protein sequence ID" value="CAI8057358.1"/>
    <property type="molecule type" value="Genomic_DNA"/>
</dbReference>
<reference evidence="20" key="1">
    <citation type="submission" date="2023-03" db="EMBL/GenBank/DDBJ databases">
        <authorList>
            <person name="Steffen K."/>
            <person name="Cardenas P."/>
        </authorList>
    </citation>
    <scope>NUCLEOTIDE SEQUENCE</scope>
</reference>
<dbReference type="InterPro" id="IPR050122">
    <property type="entry name" value="RTK"/>
</dbReference>
<dbReference type="Gene3D" id="1.10.510.10">
    <property type="entry name" value="Transferase(Phosphotransferase) domain 1"/>
    <property type="match status" value="1"/>
</dbReference>
<evidence type="ECO:0000256" key="5">
    <source>
        <dbReference type="ARBA" id="ARBA00022729"/>
    </source>
</evidence>
<comment type="subcellular location">
    <subcellularLocation>
        <location evidence="1">Endomembrane system</location>
    </subcellularLocation>
    <subcellularLocation>
        <location evidence="2">Membrane</location>
        <topology evidence="2">Single-pass type I membrane protein</topology>
    </subcellularLocation>
</comment>
<keyword evidence="5 17" id="KW-0732">Signal</keyword>
<dbReference type="InterPro" id="IPR024731">
    <property type="entry name" value="NELL2-like_EGF"/>
</dbReference>
<dbReference type="PROSITE" id="PS50026">
    <property type="entry name" value="EGF_3"/>
    <property type="match status" value="6"/>
</dbReference>
<dbReference type="InterPro" id="IPR018097">
    <property type="entry name" value="EGF_Ca-bd_CS"/>
</dbReference>
<accession>A0AA35TZH6</accession>
<dbReference type="GO" id="GO:0004714">
    <property type="term" value="F:transmembrane receptor protein tyrosine kinase activity"/>
    <property type="evidence" value="ECO:0007669"/>
    <property type="project" value="UniProtKB-EC"/>
</dbReference>
<keyword evidence="11" id="KW-0829">Tyrosine-protein kinase</keyword>
<dbReference type="PRINTS" id="PR00109">
    <property type="entry name" value="TYRKINASE"/>
</dbReference>
<dbReference type="FunFam" id="1.10.510.10:FF:001512">
    <property type="entry name" value="Receptor tyrosine-protein kinase erbB-2"/>
    <property type="match status" value="1"/>
</dbReference>
<evidence type="ECO:0000256" key="7">
    <source>
        <dbReference type="ARBA" id="ARBA00022741"/>
    </source>
</evidence>
<dbReference type="PROSITE" id="PS00010">
    <property type="entry name" value="ASX_HYDROXYL"/>
    <property type="match status" value="5"/>
</dbReference>
<dbReference type="GO" id="GO:0005509">
    <property type="term" value="F:calcium ion binding"/>
    <property type="evidence" value="ECO:0007669"/>
    <property type="project" value="InterPro"/>
</dbReference>